<dbReference type="GO" id="GO:0005524">
    <property type="term" value="F:ATP binding"/>
    <property type="evidence" value="ECO:0007669"/>
    <property type="project" value="UniProtKB-KW"/>
</dbReference>
<reference evidence="13 14" key="1">
    <citation type="submission" date="2013-12" db="EMBL/GenBank/DDBJ databases">
        <authorList>
            <consortium name="DOE Joint Genome Institute"/>
            <person name="Muyzer G."/>
            <person name="Huntemann M."/>
            <person name="Han J."/>
            <person name="Chen A."/>
            <person name="Kyrpides N."/>
            <person name="Mavromatis K."/>
            <person name="Markowitz V."/>
            <person name="Palaniappan K."/>
            <person name="Ivanova N."/>
            <person name="Schaumberg A."/>
            <person name="Pati A."/>
            <person name="Liolios K."/>
            <person name="Nordberg H.P."/>
            <person name="Cantor M.N."/>
            <person name="Hua S.X."/>
            <person name="Woyke T."/>
        </authorList>
    </citation>
    <scope>NUCLEOTIDE SEQUENCE [LARGE SCALE GENOMIC DNA]</scope>
    <source>
        <strain evidence="13 14">ARh 1</strain>
    </source>
</reference>
<dbReference type="AlphaFoldDB" id="W0DJ11"/>
<dbReference type="GO" id="GO:0051607">
    <property type="term" value="P:defense response to virus"/>
    <property type="evidence" value="ECO:0007669"/>
    <property type="project" value="UniProtKB-KW"/>
</dbReference>
<keyword evidence="8" id="KW-0269">Exonuclease</keyword>
<dbReference type="NCBIfam" id="TIGR02578">
    <property type="entry name" value="cas_TM1811_Csm1"/>
    <property type="match status" value="1"/>
</dbReference>
<dbReference type="InterPro" id="IPR041062">
    <property type="entry name" value="Csm1_B"/>
</dbReference>
<dbReference type="OrthoDB" id="9768769at2"/>
<evidence type="ECO:0000313" key="14">
    <source>
        <dbReference type="Proteomes" id="UP000005289"/>
    </source>
</evidence>
<organism evidence="13 14">
    <name type="scientific">Thioalkalivibrio paradoxus ARh 1</name>
    <dbReference type="NCBI Taxonomy" id="713585"/>
    <lineage>
        <taxon>Bacteria</taxon>
        <taxon>Pseudomonadati</taxon>
        <taxon>Pseudomonadota</taxon>
        <taxon>Gammaproteobacteria</taxon>
        <taxon>Chromatiales</taxon>
        <taxon>Ectothiorhodospiraceae</taxon>
        <taxon>Thioalkalivibrio</taxon>
    </lineage>
</organism>
<comment type="similarity">
    <text evidence="1">Belongs to the CRISPR-associated Cas10/Csm1 family.</text>
</comment>
<accession>W0DJ11</accession>
<keyword evidence="9" id="KW-0067">ATP-binding</keyword>
<name>W0DJ11_9GAMM</name>
<keyword evidence="6" id="KW-0255">Endonuclease</keyword>
<evidence type="ECO:0000259" key="12">
    <source>
        <dbReference type="PROSITE" id="PS50887"/>
    </source>
</evidence>
<dbReference type="Pfam" id="PF18211">
    <property type="entry name" value="Csm1_B"/>
    <property type="match status" value="1"/>
</dbReference>
<keyword evidence="4" id="KW-0540">Nuclease</keyword>
<evidence type="ECO:0000256" key="11">
    <source>
        <dbReference type="ARBA" id="ARBA00032922"/>
    </source>
</evidence>
<dbReference type="PANTHER" id="PTHR36528">
    <property type="entry name" value="CRISPR SYSTEM SINGLE-STRAND-SPECIFIC DEOXYRIBONUCLEASE CAS10/CSM1 (SUBTYPE III-A)"/>
    <property type="match status" value="1"/>
</dbReference>
<dbReference type="EMBL" id="CP007029">
    <property type="protein sequence ID" value="AHE98436.1"/>
    <property type="molecule type" value="Genomic_DNA"/>
</dbReference>
<dbReference type="Gene3D" id="3.30.70.270">
    <property type="match status" value="1"/>
</dbReference>
<keyword evidence="10" id="KW-0051">Antiviral defense</keyword>
<evidence type="ECO:0000256" key="1">
    <source>
        <dbReference type="ARBA" id="ARBA00005700"/>
    </source>
</evidence>
<dbReference type="InterPro" id="IPR054767">
    <property type="entry name" value="Cas10-Cmr2_palm2"/>
</dbReference>
<dbReference type="PROSITE" id="PS50887">
    <property type="entry name" value="GGDEF"/>
    <property type="match status" value="1"/>
</dbReference>
<sequence length="898" mass="101224">MDEPVAQHPLLDASCRVALAAYLHDLGKFAERARLEVPPDRLDTHLTQYCPYHEAGGRGWHSHRHAAYTALAWDLIERRFPELVGRDIAPFAAWNAPDVDDSIVNAASRHHKPETYLQWLVATADRVASGFEREAFDEYNRSKDQTREGRNHFTARQLTLFEQVAAGTDRGRVRRQDLHYRYPLQPLSVQAIFPVAAAGYETADNTVAQREYARLWDAFRGALDAIPSSHRGNWPLWLDHFDSAWACYTQAIPSATAFGTRPDVSLYDHSRTTAALATALWRYHHDRDDDRAQVRARLADWHRPDWDEPKLLLIQGDLFGIQEFIFASGGETQKRAARLLRGRSFYVSLLTECAALRILDTLGLPPTSQVINAAGKFLIVAPNTDETVAALQRVQRELDAWFLEHCFGESGIGLAWLPACCNDFLRRKDAAEAPFQRLIKRLFEALQQAKARRFDLCAAGAPAPLFEGFLDRFDPALGVCEIDGRAPATRRENGVAVSRLAADQIAVGRHLAGKQRLLITRDSLDHNTLELPVFGYAVQFTGGDDQTGRFGMAARNGNLRRAWDFSLPDREDTPLFSGYARRFINGYVPRFGSQNEWEQGRYQRLPAELREGLEPQAPKTLEHLACDDREPDAAGNYRGIEALVTLKGDVDNLGAIFETGLEPPTFAKMAALSRQMNAFFAIWLPWHCQQKRTSAYTVFAGGDDFFLIGPWRSTMQLAREMRREFARYVAGNPGIHFSAGLAMTKPGLPIRQMGALADEALDQAKARQNEAGEYVKDALTCFGYTVSWEDWETLWGLHDELAAASGEIALSTSYLYGLHGLADMAGRLQRGEGRIEDALWNSRFVYRTRRMLEHHRGMSPAARNLWQQRLGTLLGGGIQRFGSTFKLALFPYLYQHRY</sequence>
<evidence type="ECO:0000256" key="10">
    <source>
        <dbReference type="ARBA" id="ARBA00023118"/>
    </source>
</evidence>
<feature type="domain" description="GGDEF" evidence="12">
    <location>
        <begin position="641"/>
        <end position="778"/>
    </location>
</feature>
<proteinExistence type="inferred from homology"/>
<keyword evidence="5" id="KW-0547">Nucleotide-binding</keyword>
<keyword evidence="7" id="KW-0378">Hydrolase</keyword>
<evidence type="ECO:0000256" key="6">
    <source>
        <dbReference type="ARBA" id="ARBA00022759"/>
    </source>
</evidence>
<dbReference type="STRING" id="713585.THITH_09355"/>
<evidence type="ECO:0000256" key="8">
    <source>
        <dbReference type="ARBA" id="ARBA00022839"/>
    </source>
</evidence>
<dbReference type="InterPro" id="IPR052117">
    <property type="entry name" value="Cas10/Csm1_subtype-III-A"/>
</dbReference>
<protein>
    <recommendedName>
        <fullName evidence="2">CRISPR system single-strand-specific deoxyribonuclease Cas10/Csm1 (subtype III-A)</fullName>
    </recommendedName>
    <alternativeName>
        <fullName evidence="11">Cyclic oligoadenylate synthase</fullName>
    </alternativeName>
</protein>
<evidence type="ECO:0000256" key="4">
    <source>
        <dbReference type="ARBA" id="ARBA00022722"/>
    </source>
</evidence>
<dbReference type="Pfam" id="PF22335">
    <property type="entry name" value="Cas10-Cmr2_palm2"/>
    <property type="match status" value="1"/>
</dbReference>
<evidence type="ECO:0000256" key="7">
    <source>
        <dbReference type="ARBA" id="ARBA00022801"/>
    </source>
</evidence>
<evidence type="ECO:0000256" key="5">
    <source>
        <dbReference type="ARBA" id="ARBA00022741"/>
    </source>
</evidence>
<dbReference type="KEGG" id="tti:THITH_09355"/>
<dbReference type="RefSeq" id="WP_006747379.1">
    <property type="nucleotide sequence ID" value="NZ_CP007029.1"/>
</dbReference>
<evidence type="ECO:0000256" key="3">
    <source>
        <dbReference type="ARBA" id="ARBA00022679"/>
    </source>
</evidence>
<dbReference type="Proteomes" id="UP000005289">
    <property type="component" value="Chromosome"/>
</dbReference>
<dbReference type="HOGENOM" id="CLU_017487_0_0_6"/>
<dbReference type="GO" id="GO:0004527">
    <property type="term" value="F:exonuclease activity"/>
    <property type="evidence" value="ECO:0007669"/>
    <property type="project" value="UniProtKB-KW"/>
</dbReference>
<dbReference type="PANTHER" id="PTHR36528:SF1">
    <property type="entry name" value="CRISPR SYSTEM SINGLE-STRAND-SPECIFIC DEOXYRIBONUCLEASE CAS10_CSM1 (SUBTYPE III-A)"/>
    <property type="match status" value="1"/>
</dbReference>
<evidence type="ECO:0000256" key="9">
    <source>
        <dbReference type="ARBA" id="ARBA00022840"/>
    </source>
</evidence>
<dbReference type="GO" id="GO:0004519">
    <property type="term" value="F:endonuclease activity"/>
    <property type="evidence" value="ECO:0007669"/>
    <property type="project" value="UniProtKB-KW"/>
</dbReference>
<dbReference type="InterPro" id="IPR043128">
    <property type="entry name" value="Rev_trsase/Diguanyl_cyclase"/>
</dbReference>
<dbReference type="InterPro" id="IPR000160">
    <property type="entry name" value="GGDEF_dom"/>
</dbReference>
<dbReference type="InterPro" id="IPR013408">
    <property type="entry name" value="Cas10/Csm1"/>
</dbReference>
<keyword evidence="3" id="KW-0808">Transferase</keyword>
<evidence type="ECO:0000256" key="2">
    <source>
        <dbReference type="ARBA" id="ARBA00014333"/>
    </source>
</evidence>
<evidence type="ECO:0000313" key="13">
    <source>
        <dbReference type="EMBL" id="AHE98436.1"/>
    </source>
</evidence>
<gene>
    <name evidence="13" type="ORF">THITH_09355</name>
</gene>
<dbReference type="GO" id="GO:0016740">
    <property type="term" value="F:transferase activity"/>
    <property type="evidence" value="ECO:0007669"/>
    <property type="project" value="UniProtKB-KW"/>
</dbReference>
<keyword evidence="14" id="KW-1185">Reference proteome</keyword>